<gene>
    <name evidence="1" type="ORF">PENARI_c010G09732</name>
</gene>
<dbReference type="RefSeq" id="XP_022487706.1">
    <property type="nucleotide sequence ID" value="XM_022632373.1"/>
</dbReference>
<evidence type="ECO:0008006" key="3">
    <source>
        <dbReference type="Google" id="ProtNLM"/>
    </source>
</evidence>
<dbReference type="GeneID" id="34577107"/>
<sequence>MSLTISEDNPFQVLIAESNDDPTQLQLRYEKHRTARNEQQRTRILAEDFHGWTLDKILMRLDGPTKEEGFLDPRNCLVIWARPPPNIRDLISFVQKELKDVAPSLWLMPTENLHTTVLEVAHSLTEAQIEDLVQTLKSSTAITRAQIAEHPITHQSRLLKPMVSFDSSAMALSFAPAAAEPSTERSGGHDDHYTYHHLRRDIFDMVRKTGIPVASRYIVPSAHITIARFITQEGFQVAGQLDHSCVQLLVDRIGDINKRLERMYWPQPDGTVPEMGEWVVGQDQGLVIRRGRLC</sequence>
<evidence type="ECO:0000313" key="2">
    <source>
        <dbReference type="Proteomes" id="UP000177622"/>
    </source>
</evidence>
<dbReference type="AlphaFoldDB" id="A0A1F5LGC3"/>
<keyword evidence="2" id="KW-1185">Reference proteome</keyword>
<evidence type="ECO:0000313" key="1">
    <source>
        <dbReference type="EMBL" id="OGE52264.1"/>
    </source>
</evidence>
<dbReference type="EMBL" id="LXJU01000010">
    <property type="protein sequence ID" value="OGE52264.1"/>
    <property type="molecule type" value="Genomic_DNA"/>
</dbReference>
<dbReference type="Proteomes" id="UP000177622">
    <property type="component" value="Unassembled WGS sequence"/>
</dbReference>
<comment type="caution">
    <text evidence="1">The sequence shown here is derived from an EMBL/GenBank/DDBJ whole genome shotgun (WGS) entry which is preliminary data.</text>
</comment>
<name>A0A1F5LGC3_PENAI</name>
<dbReference type="OrthoDB" id="2967263at2759"/>
<dbReference type="InterPro" id="IPR009097">
    <property type="entry name" value="Cyclic_Pdiesterase"/>
</dbReference>
<organism evidence="1 2">
    <name type="scientific">Penicillium arizonense</name>
    <dbReference type="NCBI Taxonomy" id="1835702"/>
    <lineage>
        <taxon>Eukaryota</taxon>
        <taxon>Fungi</taxon>
        <taxon>Dikarya</taxon>
        <taxon>Ascomycota</taxon>
        <taxon>Pezizomycotina</taxon>
        <taxon>Eurotiomycetes</taxon>
        <taxon>Eurotiomycetidae</taxon>
        <taxon>Eurotiales</taxon>
        <taxon>Aspergillaceae</taxon>
        <taxon>Penicillium</taxon>
    </lineage>
</organism>
<proteinExistence type="predicted"/>
<accession>A0A1F5LGC3</accession>
<dbReference type="STRING" id="1835702.A0A1F5LGC3"/>
<reference evidence="1 2" key="1">
    <citation type="journal article" date="2016" name="Sci. Rep.">
        <title>Penicillium arizonense, a new, genome sequenced fungal species, reveals a high chemical diversity in secreted metabolites.</title>
        <authorList>
            <person name="Grijseels S."/>
            <person name="Nielsen J.C."/>
            <person name="Randelovic M."/>
            <person name="Nielsen J."/>
            <person name="Nielsen K.F."/>
            <person name="Workman M."/>
            <person name="Frisvad J.C."/>
        </authorList>
    </citation>
    <scope>NUCLEOTIDE SEQUENCE [LARGE SCALE GENOMIC DNA]</scope>
    <source>
        <strain evidence="1 2">CBS 141311</strain>
    </source>
</reference>
<dbReference type="Gene3D" id="3.90.1140.10">
    <property type="entry name" value="Cyclic phosphodiesterase"/>
    <property type="match status" value="1"/>
</dbReference>
<dbReference type="SUPFAM" id="SSF55144">
    <property type="entry name" value="LigT-like"/>
    <property type="match status" value="1"/>
</dbReference>
<protein>
    <recommendedName>
        <fullName evidence="3">RNA ligase/cyclic nucleotide phosphodiesterase</fullName>
    </recommendedName>
</protein>